<dbReference type="STRING" id="443152.MDG893_19389"/>
<dbReference type="AlphaFoldDB" id="A6F3P7"/>
<evidence type="ECO:0000313" key="2">
    <source>
        <dbReference type="Proteomes" id="UP000005856"/>
    </source>
</evidence>
<comment type="caution">
    <text evidence="1">The sequence shown here is derived from an EMBL/GenBank/DDBJ whole genome shotgun (WGS) entry which is preliminary data.</text>
</comment>
<proteinExistence type="predicted"/>
<name>A6F3P7_9GAMM</name>
<accession>A6F3P7</accession>
<dbReference type="Proteomes" id="UP000005856">
    <property type="component" value="Unassembled WGS sequence"/>
</dbReference>
<reference evidence="1 2" key="1">
    <citation type="submission" date="2007-06" db="EMBL/GenBank/DDBJ databases">
        <authorList>
            <person name="Green D."/>
            <person name="Ferriera S."/>
            <person name="Johnson J."/>
            <person name="Kravitz S."/>
            <person name="Beeson K."/>
            <person name="Sutton G."/>
            <person name="Rogers Y.-H."/>
            <person name="Friedman R."/>
            <person name="Frazier M."/>
            <person name="Venter J.C."/>
        </authorList>
    </citation>
    <scope>NUCLEOTIDE SEQUENCE [LARGE SCALE GENOMIC DNA]</scope>
    <source>
        <strain evidence="1 2">DG893</strain>
    </source>
</reference>
<keyword evidence="2" id="KW-1185">Reference proteome</keyword>
<evidence type="ECO:0000313" key="1">
    <source>
        <dbReference type="EMBL" id="EDM46603.1"/>
    </source>
</evidence>
<sequence length="70" mass="8342">MLVTDLCIYSYKFLQTHSPSMLHEFQKHLSFSRVMYSGQSTFSINIWKQYRVHTGLYFGYQTLLIDPVLM</sequence>
<protein>
    <submittedName>
        <fullName evidence="1">Uncharacterized protein</fullName>
    </submittedName>
</protein>
<gene>
    <name evidence="1" type="ORF">MDG893_19389</name>
</gene>
<organism evidence="1 2">
    <name type="scientific">Marinobacter algicola DG893</name>
    <dbReference type="NCBI Taxonomy" id="443152"/>
    <lineage>
        <taxon>Bacteria</taxon>
        <taxon>Pseudomonadati</taxon>
        <taxon>Pseudomonadota</taxon>
        <taxon>Gammaproteobacteria</taxon>
        <taxon>Pseudomonadales</taxon>
        <taxon>Marinobacteraceae</taxon>
        <taxon>Marinobacter</taxon>
    </lineage>
</organism>
<dbReference type="EMBL" id="ABCP01000034">
    <property type="protein sequence ID" value="EDM46603.1"/>
    <property type="molecule type" value="Genomic_DNA"/>
</dbReference>